<feature type="transmembrane region" description="Helical" evidence="1">
    <location>
        <begin position="55"/>
        <end position="77"/>
    </location>
</feature>
<feature type="transmembrane region" description="Helical" evidence="1">
    <location>
        <begin position="97"/>
        <end position="119"/>
    </location>
</feature>
<feature type="transmembrane region" description="Helical" evidence="1">
    <location>
        <begin position="201"/>
        <end position="219"/>
    </location>
</feature>
<protein>
    <recommendedName>
        <fullName evidence="4">Transmembrane protein</fullName>
    </recommendedName>
</protein>
<feature type="transmembrane region" description="Helical" evidence="1">
    <location>
        <begin position="392"/>
        <end position="414"/>
    </location>
</feature>
<proteinExistence type="predicted"/>
<keyword evidence="1" id="KW-0472">Membrane</keyword>
<reference evidence="2" key="1">
    <citation type="submission" date="2021-02" db="EMBL/GenBank/DDBJ databases">
        <authorList>
            <person name="Dougan E. K."/>
            <person name="Rhodes N."/>
            <person name="Thang M."/>
            <person name="Chan C."/>
        </authorList>
    </citation>
    <scope>NUCLEOTIDE SEQUENCE</scope>
</reference>
<keyword evidence="3" id="KW-1185">Reference proteome</keyword>
<dbReference type="AlphaFoldDB" id="A0A812MCF0"/>
<comment type="caution">
    <text evidence="2">The sequence shown here is derived from an EMBL/GenBank/DDBJ whole genome shotgun (WGS) entry which is preliminary data.</text>
</comment>
<accession>A0A812MCF0</accession>
<gene>
    <name evidence="2" type="ORF">SNAT2548_LOCUS13697</name>
</gene>
<feature type="transmembrane region" description="Helical" evidence="1">
    <location>
        <begin position="420"/>
        <end position="438"/>
    </location>
</feature>
<evidence type="ECO:0008006" key="4">
    <source>
        <dbReference type="Google" id="ProtNLM"/>
    </source>
</evidence>
<name>A0A812MCF0_9DINO</name>
<evidence type="ECO:0000313" key="2">
    <source>
        <dbReference type="EMBL" id="CAE7261576.1"/>
    </source>
</evidence>
<feature type="transmembrane region" description="Helical" evidence="1">
    <location>
        <begin position="360"/>
        <end position="380"/>
    </location>
</feature>
<keyword evidence="1" id="KW-0812">Transmembrane</keyword>
<organism evidence="2 3">
    <name type="scientific">Symbiodinium natans</name>
    <dbReference type="NCBI Taxonomy" id="878477"/>
    <lineage>
        <taxon>Eukaryota</taxon>
        <taxon>Sar</taxon>
        <taxon>Alveolata</taxon>
        <taxon>Dinophyceae</taxon>
        <taxon>Suessiales</taxon>
        <taxon>Symbiodiniaceae</taxon>
        <taxon>Symbiodinium</taxon>
    </lineage>
</organism>
<sequence>MSRKVQYDPSTWQAQERMSLHEMSHAVESFQVFLSHTWRTPGKWKFLALSFQCGWQYALGGWFMSLVLCWGLCAVDVLPMPLEYDATILDFEDLCPLGFWIITGGLLATTFGLLSVPLWPDRCCRPDLSFIDVTSINQVDTVLMERGVFGIAGFLSLSSELRILWSSPYLSRLWCVFELAAYKKVRPTGKISFRPLFIEKVMFWMLSCSYLYGFLILFARGLLGATVILLAAVFAIYFVTWTIGIYMLRMNFREKHHLLHQLEHFDLDHAHCSRPFDRQFIHDAIVEWYGSTDAFVDFVRGDLRLDLEKVLSAVRLPNQYQILLLTPALSLSAELLLANWKGGAPAEVLLSFVVGSTLGMNIFYTLACNLLMLYLCDVLAPRRFGCMDHLQTLFIIVLVVGLWGAGSVLCARMFQESLARAFIFLIGSIAFAAFMWWLEGRSAMAVLSRFHRRWR</sequence>
<evidence type="ECO:0000313" key="3">
    <source>
        <dbReference type="Proteomes" id="UP000604046"/>
    </source>
</evidence>
<evidence type="ECO:0000256" key="1">
    <source>
        <dbReference type="SAM" id="Phobius"/>
    </source>
</evidence>
<dbReference type="OrthoDB" id="418660at2759"/>
<feature type="transmembrane region" description="Helical" evidence="1">
    <location>
        <begin position="225"/>
        <end position="248"/>
    </location>
</feature>
<keyword evidence="1" id="KW-1133">Transmembrane helix</keyword>
<dbReference type="Proteomes" id="UP000604046">
    <property type="component" value="Unassembled WGS sequence"/>
</dbReference>
<dbReference type="EMBL" id="CAJNDS010001480">
    <property type="protein sequence ID" value="CAE7261576.1"/>
    <property type="molecule type" value="Genomic_DNA"/>
</dbReference>